<feature type="region of interest" description="Disordered" evidence="1">
    <location>
        <begin position="1"/>
        <end position="39"/>
    </location>
</feature>
<dbReference type="Gramene" id="Mp2g07440.1">
    <property type="protein sequence ID" value="Mp2g07440.1.cds1"/>
    <property type="gene ID" value="Mp2g07440"/>
</dbReference>
<accession>A0A2R6XGJ8</accession>
<proteinExistence type="predicted"/>
<dbReference type="Proteomes" id="UP000244005">
    <property type="component" value="Unassembled WGS sequence"/>
</dbReference>
<gene>
    <name evidence="2" type="ORF">MARPO_0015s0030</name>
</gene>
<keyword evidence="3" id="KW-1185">Reference proteome</keyword>
<dbReference type="EMBL" id="KZ772687">
    <property type="protein sequence ID" value="PTQ45214.1"/>
    <property type="molecule type" value="Genomic_DNA"/>
</dbReference>
<feature type="compositionally biased region" description="Low complexity" evidence="1">
    <location>
        <begin position="21"/>
        <end position="32"/>
    </location>
</feature>
<feature type="region of interest" description="Disordered" evidence="1">
    <location>
        <begin position="173"/>
        <end position="234"/>
    </location>
</feature>
<feature type="compositionally biased region" description="Low complexity" evidence="1">
    <location>
        <begin position="176"/>
        <end position="191"/>
    </location>
</feature>
<protein>
    <submittedName>
        <fullName evidence="2">Uncharacterized protein</fullName>
    </submittedName>
</protein>
<feature type="region of interest" description="Disordered" evidence="1">
    <location>
        <begin position="113"/>
        <end position="144"/>
    </location>
</feature>
<dbReference type="AlphaFoldDB" id="A0A2R6XGJ8"/>
<reference evidence="3" key="1">
    <citation type="journal article" date="2017" name="Cell">
        <title>Insights into land plant evolution garnered from the Marchantia polymorpha genome.</title>
        <authorList>
            <person name="Bowman J.L."/>
            <person name="Kohchi T."/>
            <person name="Yamato K.T."/>
            <person name="Jenkins J."/>
            <person name="Shu S."/>
            <person name="Ishizaki K."/>
            <person name="Yamaoka S."/>
            <person name="Nishihama R."/>
            <person name="Nakamura Y."/>
            <person name="Berger F."/>
            <person name="Adam C."/>
            <person name="Aki S.S."/>
            <person name="Althoff F."/>
            <person name="Araki T."/>
            <person name="Arteaga-Vazquez M.A."/>
            <person name="Balasubrmanian S."/>
            <person name="Barry K."/>
            <person name="Bauer D."/>
            <person name="Boehm C.R."/>
            <person name="Briginshaw L."/>
            <person name="Caballero-Perez J."/>
            <person name="Catarino B."/>
            <person name="Chen F."/>
            <person name="Chiyoda S."/>
            <person name="Chovatia M."/>
            <person name="Davies K.M."/>
            <person name="Delmans M."/>
            <person name="Demura T."/>
            <person name="Dierschke T."/>
            <person name="Dolan L."/>
            <person name="Dorantes-Acosta A.E."/>
            <person name="Eklund D.M."/>
            <person name="Florent S.N."/>
            <person name="Flores-Sandoval E."/>
            <person name="Fujiyama A."/>
            <person name="Fukuzawa H."/>
            <person name="Galik B."/>
            <person name="Grimanelli D."/>
            <person name="Grimwood J."/>
            <person name="Grossniklaus U."/>
            <person name="Hamada T."/>
            <person name="Haseloff J."/>
            <person name="Hetherington A.J."/>
            <person name="Higo A."/>
            <person name="Hirakawa Y."/>
            <person name="Hundley H.N."/>
            <person name="Ikeda Y."/>
            <person name="Inoue K."/>
            <person name="Inoue S.I."/>
            <person name="Ishida S."/>
            <person name="Jia Q."/>
            <person name="Kakita M."/>
            <person name="Kanazawa T."/>
            <person name="Kawai Y."/>
            <person name="Kawashima T."/>
            <person name="Kennedy M."/>
            <person name="Kinose K."/>
            <person name="Kinoshita T."/>
            <person name="Kohara Y."/>
            <person name="Koide E."/>
            <person name="Komatsu K."/>
            <person name="Kopischke S."/>
            <person name="Kubo M."/>
            <person name="Kyozuka J."/>
            <person name="Lagercrantz U."/>
            <person name="Lin S.S."/>
            <person name="Lindquist E."/>
            <person name="Lipzen A.M."/>
            <person name="Lu C.W."/>
            <person name="De Luna E."/>
            <person name="Martienssen R.A."/>
            <person name="Minamino N."/>
            <person name="Mizutani M."/>
            <person name="Mizutani M."/>
            <person name="Mochizuki N."/>
            <person name="Monte I."/>
            <person name="Mosher R."/>
            <person name="Nagasaki H."/>
            <person name="Nakagami H."/>
            <person name="Naramoto S."/>
            <person name="Nishitani K."/>
            <person name="Ohtani M."/>
            <person name="Okamoto T."/>
            <person name="Okumura M."/>
            <person name="Phillips J."/>
            <person name="Pollak B."/>
            <person name="Reinders A."/>
            <person name="Rovekamp M."/>
            <person name="Sano R."/>
            <person name="Sawa S."/>
            <person name="Schmid M.W."/>
            <person name="Shirakawa M."/>
            <person name="Solano R."/>
            <person name="Spunde A."/>
            <person name="Suetsugu N."/>
            <person name="Sugano S."/>
            <person name="Sugiyama A."/>
            <person name="Sun R."/>
            <person name="Suzuki Y."/>
            <person name="Takenaka M."/>
            <person name="Takezawa D."/>
            <person name="Tomogane H."/>
            <person name="Tsuzuki M."/>
            <person name="Ueda T."/>
            <person name="Umeda M."/>
            <person name="Ward J.M."/>
            <person name="Watanabe Y."/>
            <person name="Yazaki K."/>
            <person name="Yokoyama R."/>
            <person name="Yoshitake Y."/>
            <person name="Yotsui I."/>
            <person name="Zachgo S."/>
            <person name="Schmutz J."/>
        </authorList>
    </citation>
    <scope>NUCLEOTIDE SEQUENCE [LARGE SCALE GENOMIC DNA]</scope>
    <source>
        <strain evidence="3">Tak-1</strain>
    </source>
</reference>
<evidence type="ECO:0000313" key="2">
    <source>
        <dbReference type="EMBL" id="PTQ45214.1"/>
    </source>
</evidence>
<feature type="compositionally biased region" description="Polar residues" evidence="1">
    <location>
        <begin position="113"/>
        <end position="128"/>
    </location>
</feature>
<evidence type="ECO:0000256" key="1">
    <source>
        <dbReference type="SAM" id="MobiDB-lite"/>
    </source>
</evidence>
<sequence length="262" mass="28856">MRSLFRTPPCPPWVPPPALPPSSSSSSSSSSPRMLSDESRPHSILHRLHHLLQTSGLLAYAIDHQNRSASFSVLHFMNPAPARRALILGPPRLRLTHQHRAQNSSIPLLFRQRTGQARQTTAKVSQNWRRTKKGKRDENDRTKNLCSFSPTSSLAFCLNCSARPSQGDLLRNSVASDSCSSSPIQSNPNQSGGRTHGDEASMKSSLRSLNKHKRQTSELASFTLKPKDSRLPSLPIGTRISSIASSFSTWRIPPRPPVGLSC</sequence>
<evidence type="ECO:0000313" key="3">
    <source>
        <dbReference type="Proteomes" id="UP000244005"/>
    </source>
</evidence>
<feature type="compositionally biased region" description="Pro residues" evidence="1">
    <location>
        <begin position="8"/>
        <end position="20"/>
    </location>
</feature>
<name>A0A2R6XGJ8_MARPO</name>
<organism evidence="2 3">
    <name type="scientific">Marchantia polymorpha</name>
    <name type="common">Common liverwort</name>
    <name type="synonym">Marchantia aquatica</name>
    <dbReference type="NCBI Taxonomy" id="3197"/>
    <lineage>
        <taxon>Eukaryota</taxon>
        <taxon>Viridiplantae</taxon>
        <taxon>Streptophyta</taxon>
        <taxon>Embryophyta</taxon>
        <taxon>Marchantiophyta</taxon>
        <taxon>Marchantiopsida</taxon>
        <taxon>Marchantiidae</taxon>
        <taxon>Marchantiales</taxon>
        <taxon>Marchantiaceae</taxon>
        <taxon>Marchantia</taxon>
    </lineage>
</organism>